<accession>A0ABW8ZDI8</accession>
<evidence type="ECO:0000313" key="3">
    <source>
        <dbReference type="Proteomes" id="UP001629214"/>
    </source>
</evidence>
<comment type="caution">
    <text evidence="2">The sequence shown here is derived from an EMBL/GenBank/DDBJ whole genome shotgun (WGS) entry which is preliminary data.</text>
</comment>
<feature type="region of interest" description="Disordered" evidence="1">
    <location>
        <begin position="97"/>
        <end position="122"/>
    </location>
</feature>
<reference evidence="2 3" key="1">
    <citation type="journal article" date="2024" name="Chem. Sci.">
        <title>Discovery of megapolipeptins by genome mining of a Burkholderiales bacteria collection.</title>
        <authorList>
            <person name="Paulo B.S."/>
            <person name="Recchia M.J.J."/>
            <person name="Lee S."/>
            <person name="Fergusson C.H."/>
            <person name="Romanowski S.B."/>
            <person name="Hernandez A."/>
            <person name="Krull N."/>
            <person name="Liu D.Y."/>
            <person name="Cavanagh H."/>
            <person name="Bos A."/>
            <person name="Gray C.A."/>
            <person name="Murphy B.T."/>
            <person name="Linington R.G."/>
            <person name="Eustaquio A.S."/>
        </authorList>
    </citation>
    <scope>NUCLEOTIDE SEQUENCE [LARGE SCALE GENOMIC DNA]</scope>
    <source>
        <strain evidence="2 3">RL21-008-BIB-B</strain>
    </source>
</reference>
<evidence type="ECO:0000313" key="2">
    <source>
        <dbReference type="EMBL" id="MFL9881232.1"/>
    </source>
</evidence>
<proteinExistence type="predicted"/>
<dbReference type="Proteomes" id="UP001629214">
    <property type="component" value="Unassembled WGS sequence"/>
</dbReference>
<evidence type="ECO:0000256" key="1">
    <source>
        <dbReference type="SAM" id="MobiDB-lite"/>
    </source>
</evidence>
<name>A0ABW8ZDI8_9BURK</name>
<organism evidence="2 3">
    <name type="scientific">Herbaspirillum rhizosphaerae</name>
    <dbReference type="NCBI Taxonomy" id="346179"/>
    <lineage>
        <taxon>Bacteria</taxon>
        <taxon>Pseudomonadati</taxon>
        <taxon>Pseudomonadota</taxon>
        <taxon>Betaproteobacteria</taxon>
        <taxon>Burkholderiales</taxon>
        <taxon>Oxalobacteraceae</taxon>
        <taxon>Herbaspirillum</taxon>
    </lineage>
</organism>
<dbReference type="EMBL" id="JAQQFR010000021">
    <property type="protein sequence ID" value="MFL9881232.1"/>
    <property type="molecule type" value="Genomic_DNA"/>
</dbReference>
<dbReference type="RefSeq" id="WP_408170460.1">
    <property type="nucleotide sequence ID" value="NZ_JAQQFR010000021.1"/>
</dbReference>
<protein>
    <submittedName>
        <fullName evidence="2">Uncharacterized protein</fullName>
    </submittedName>
</protein>
<gene>
    <name evidence="2" type="ORF">PQR63_22730</name>
</gene>
<sequence length="182" mass="17290">MAIAVNSSFTATIPYVFGGNAPVVDLGQSPGVISTAAALASGGAVVLSLPGAPKGAVTYTASGLLHVLARASAATSRSNAANDETAAASKAFLASLSKSNSRSSDTSVSSDSSDSSGTSASSSFGMQDGVYNGSGVFTPTAGSGVSANFADILSSNPGLSSVAVSSAVAQGAAVGTLVSTSA</sequence>
<keyword evidence="3" id="KW-1185">Reference proteome</keyword>